<evidence type="ECO:0000313" key="2">
    <source>
        <dbReference type="Proteomes" id="UP001230207"/>
    </source>
</evidence>
<comment type="caution">
    <text evidence="1">The sequence shown here is derived from an EMBL/GenBank/DDBJ whole genome shotgun (WGS) entry which is preliminary data.</text>
</comment>
<dbReference type="PIRSF" id="PIRSF008502">
    <property type="entry name" value="UCP008502"/>
    <property type="match status" value="1"/>
</dbReference>
<keyword evidence="2" id="KW-1185">Reference proteome</keyword>
<dbReference type="EMBL" id="JAUSVF010000001">
    <property type="protein sequence ID" value="MDQ0320073.1"/>
    <property type="molecule type" value="Genomic_DNA"/>
</dbReference>
<dbReference type="Gene3D" id="3.30.70.1280">
    <property type="entry name" value="SP0830-like domains"/>
    <property type="match status" value="1"/>
</dbReference>
<dbReference type="RefSeq" id="WP_307229482.1">
    <property type="nucleotide sequence ID" value="NZ_JAUSVF010000001.1"/>
</dbReference>
<dbReference type="PANTHER" id="PTHR36439">
    <property type="entry name" value="BLL4334 PROTEIN"/>
    <property type="match status" value="1"/>
</dbReference>
<dbReference type="PANTHER" id="PTHR36439:SF1">
    <property type="entry name" value="DUF1697 DOMAIN-CONTAINING PROTEIN"/>
    <property type="match status" value="1"/>
</dbReference>
<dbReference type="Proteomes" id="UP001230207">
    <property type="component" value="Unassembled WGS sequence"/>
</dbReference>
<accession>A0ABU0BPB3</accession>
<organism evidence="1 2">
    <name type="scientific">Pararhizobium capsulatum DSM 1112</name>
    <dbReference type="NCBI Taxonomy" id="1121113"/>
    <lineage>
        <taxon>Bacteria</taxon>
        <taxon>Pseudomonadati</taxon>
        <taxon>Pseudomonadota</taxon>
        <taxon>Alphaproteobacteria</taxon>
        <taxon>Hyphomicrobiales</taxon>
        <taxon>Rhizobiaceae</taxon>
        <taxon>Rhizobium/Agrobacterium group</taxon>
        <taxon>Pararhizobium</taxon>
    </lineage>
</organism>
<proteinExistence type="predicted"/>
<dbReference type="InterPro" id="IPR012545">
    <property type="entry name" value="DUF1697"/>
</dbReference>
<dbReference type="Pfam" id="PF08002">
    <property type="entry name" value="DUF1697"/>
    <property type="match status" value="1"/>
</dbReference>
<gene>
    <name evidence="1" type="ORF">QO002_002211</name>
</gene>
<dbReference type="SUPFAM" id="SSF160379">
    <property type="entry name" value="SP0830-like"/>
    <property type="match status" value="1"/>
</dbReference>
<protein>
    <submittedName>
        <fullName evidence="1">Uncharacterized protein (DUF1697 family)</fullName>
    </submittedName>
</protein>
<reference evidence="1 2" key="1">
    <citation type="submission" date="2023-07" db="EMBL/GenBank/DDBJ databases">
        <title>Genomic Encyclopedia of Type Strains, Phase IV (KMG-IV): sequencing the most valuable type-strain genomes for metagenomic binning, comparative biology and taxonomic classification.</title>
        <authorList>
            <person name="Goeker M."/>
        </authorList>
    </citation>
    <scope>NUCLEOTIDE SEQUENCE [LARGE SCALE GENOMIC DNA]</scope>
    <source>
        <strain evidence="1 2">DSM 1112</strain>
    </source>
</reference>
<name>A0ABU0BPB3_9HYPH</name>
<evidence type="ECO:0000313" key="1">
    <source>
        <dbReference type="EMBL" id="MDQ0320073.1"/>
    </source>
</evidence>
<sequence>MTQYVALLHNVVLSPGQRVVMEKLRDTTESVGFRSVRTLVSTGNLIFETDDVGIADIEGRLEAGFERDFGKAVDIVARTADAWRVLATKNPFPETSETNGQNVCIRVMREPLEVPVLEKLARYCTAGERIALVGGDLWMDFAAKPSMSKLLSALTPKRLGIGTIRNWNTVCGLTAMLDTA</sequence>